<accession>A0A3M7Q7G0</accession>
<sequence length="66" mass="7862">MNIYDQIVMIILKNFLKRSRDIFSCVANHTENFGEVGKTDRINLHYQSQLESTYSYLRAEIYLNRS</sequence>
<name>A0A3M7Q7G0_BRAPC</name>
<dbReference type="AlphaFoldDB" id="A0A3M7Q7G0"/>
<dbReference type="Proteomes" id="UP000276133">
    <property type="component" value="Unassembled WGS sequence"/>
</dbReference>
<dbReference type="EMBL" id="REGN01007157">
    <property type="protein sequence ID" value="RNA07102.1"/>
    <property type="molecule type" value="Genomic_DNA"/>
</dbReference>
<evidence type="ECO:0000313" key="2">
    <source>
        <dbReference type="Proteomes" id="UP000276133"/>
    </source>
</evidence>
<protein>
    <submittedName>
        <fullName evidence="1">Uncharacterized protein</fullName>
    </submittedName>
</protein>
<proteinExistence type="predicted"/>
<gene>
    <name evidence="1" type="ORF">BpHYR1_014336</name>
</gene>
<evidence type="ECO:0000313" key="1">
    <source>
        <dbReference type="EMBL" id="RNA07102.1"/>
    </source>
</evidence>
<keyword evidence="2" id="KW-1185">Reference proteome</keyword>
<reference evidence="1 2" key="1">
    <citation type="journal article" date="2018" name="Sci. Rep.">
        <title>Genomic signatures of local adaptation to the degree of environmental predictability in rotifers.</title>
        <authorList>
            <person name="Franch-Gras L."/>
            <person name="Hahn C."/>
            <person name="Garcia-Roger E.M."/>
            <person name="Carmona M.J."/>
            <person name="Serra M."/>
            <person name="Gomez A."/>
        </authorList>
    </citation>
    <scope>NUCLEOTIDE SEQUENCE [LARGE SCALE GENOMIC DNA]</scope>
    <source>
        <strain evidence="1">HYR1</strain>
    </source>
</reference>
<comment type="caution">
    <text evidence="1">The sequence shown here is derived from an EMBL/GenBank/DDBJ whole genome shotgun (WGS) entry which is preliminary data.</text>
</comment>
<organism evidence="1 2">
    <name type="scientific">Brachionus plicatilis</name>
    <name type="common">Marine rotifer</name>
    <name type="synonym">Brachionus muelleri</name>
    <dbReference type="NCBI Taxonomy" id="10195"/>
    <lineage>
        <taxon>Eukaryota</taxon>
        <taxon>Metazoa</taxon>
        <taxon>Spiralia</taxon>
        <taxon>Gnathifera</taxon>
        <taxon>Rotifera</taxon>
        <taxon>Eurotatoria</taxon>
        <taxon>Monogononta</taxon>
        <taxon>Pseudotrocha</taxon>
        <taxon>Ploima</taxon>
        <taxon>Brachionidae</taxon>
        <taxon>Brachionus</taxon>
    </lineage>
</organism>